<protein>
    <recommendedName>
        <fullName evidence="6">AP complex subunit beta</fullName>
    </recommendedName>
</protein>
<reference evidence="9" key="1">
    <citation type="submission" date="2013-12" db="EMBL/GenBank/DDBJ databases">
        <authorList>
            <person name="Genoscope - CEA"/>
        </authorList>
    </citation>
    <scope>NUCLEOTIDE SEQUENCE</scope>
    <source>
        <strain evidence="9">CBS 1993</strain>
    </source>
</reference>
<dbReference type="InterPro" id="IPR002553">
    <property type="entry name" value="Clathrin/coatomer_adapt-like_N"/>
</dbReference>
<dbReference type="RefSeq" id="XP_022459683.1">
    <property type="nucleotide sequence ID" value="XM_022602106.1"/>
</dbReference>
<comment type="function">
    <text evidence="6">Adaptins are components of the adaptor complexes which link clathrin to receptors in coated vesicles. Clathrin-associated protein complexes are believed to interact with the cytoplasmic tails of membrane proteins, leading to their selection and concentration.</text>
</comment>
<organism evidence="9 10">
    <name type="scientific">Kuraishia capsulata CBS 1993</name>
    <dbReference type="NCBI Taxonomy" id="1382522"/>
    <lineage>
        <taxon>Eukaryota</taxon>
        <taxon>Fungi</taxon>
        <taxon>Dikarya</taxon>
        <taxon>Ascomycota</taxon>
        <taxon>Saccharomycotina</taxon>
        <taxon>Pichiomycetes</taxon>
        <taxon>Pichiales</taxon>
        <taxon>Pichiaceae</taxon>
        <taxon>Kuraishia</taxon>
    </lineage>
</organism>
<feature type="compositionally biased region" description="Low complexity" evidence="7">
    <location>
        <begin position="649"/>
        <end position="663"/>
    </location>
</feature>
<dbReference type="InterPro" id="IPR026739">
    <property type="entry name" value="AP_beta"/>
</dbReference>
<comment type="similarity">
    <text evidence="2 6">Belongs to the adaptor complexes large subunit family.</text>
</comment>
<evidence type="ECO:0000256" key="2">
    <source>
        <dbReference type="ARBA" id="ARBA00006613"/>
    </source>
</evidence>
<dbReference type="Proteomes" id="UP000019384">
    <property type="component" value="Unassembled WGS sequence"/>
</dbReference>
<evidence type="ECO:0000256" key="6">
    <source>
        <dbReference type="PIRNR" id="PIRNR002291"/>
    </source>
</evidence>
<dbReference type="AlphaFoldDB" id="W6MWN8"/>
<evidence type="ECO:0000259" key="8">
    <source>
        <dbReference type="Pfam" id="PF01602"/>
    </source>
</evidence>
<dbReference type="PIRSF" id="PIRSF002291">
    <property type="entry name" value="AP_complex_beta"/>
    <property type="match status" value="1"/>
</dbReference>
<dbReference type="InterPro" id="IPR011989">
    <property type="entry name" value="ARM-like"/>
</dbReference>
<keyword evidence="3 6" id="KW-0813">Transport</keyword>
<feature type="compositionally biased region" description="Polar residues" evidence="7">
    <location>
        <begin position="577"/>
        <end position="592"/>
    </location>
</feature>
<proteinExistence type="inferred from homology"/>
<keyword evidence="10" id="KW-1185">Reference proteome</keyword>
<dbReference type="STRING" id="1382522.W6MWN8"/>
<dbReference type="HOGENOM" id="CLU_006320_4_4_1"/>
<dbReference type="GO" id="GO:0051285">
    <property type="term" value="C:cell cortex of cell tip"/>
    <property type="evidence" value="ECO:0007669"/>
    <property type="project" value="EnsemblFungi"/>
</dbReference>
<dbReference type="EMBL" id="HG793128">
    <property type="protein sequence ID" value="CDK27690.1"/>
    <property type="molecule type" value="Genomic_DNA"/>
</dbReference>
<sequence>MVELLPEVVTILLTNRNDLEVKKMCISCLKTYAEVRPHEAAKAIEVFESDLANGSPYVKALALRTISSIPTKEYIERTAAELPVFLGDANPYIRKTAALGVAKLFEKDPRLGQEYGLLEKLNNLLHDKDATVVSSALAALNDIIERSPQLKLSIEYRDAVTLIGLLGTSDEWGQVYILNSLLSFVPSQESEAVEFIEKVMPYLQHSNSSVACNALKVIVYLANYVKHPEDVLPVLPQRISSALTSMLSKSSEIQFLILRNVILLLLTKSKLIQLDVKMFFCQYDDPIYIKDTKLEIIYLLAEKSNVGIVLNELEAYATEIDIQMVRKSIRAIGNLAIKIEETASECVKVLLDLLENDISYIVQETVVVSKNILRRYPNQFEELIESFSKHVDSVEEPEAKSAMIWVLGQRSRNIASSTKMLTAFSEGFLEDPVDVQLSLLTASVKIYSRSRSLDSSQQQGAEELMLKVLKLATEEVNDPDLRERAFFYWRIVQQSASLQEVVDVSLPVISTDSDKLPERILEELELSIGTLGSIYLRPISHVFRLAKPKSLAYSPALQKHIEGKPISSNMERQVSISENVRSTSSNGQSVQPESRPDRRPLIDVEVHHPHTNANGEKLKQVQSLEDEPEGSNIDGSLNAPRDVHTRFPSHSSQSSTKTSSRKSTLGRRASISLLSRKLRNL</sequence>
<dbReference type="SUPFAM" id="SSF48371">
    <property type="entry name" value="ARM repeat"/>
    <property type="match status" value="1"/>
</dbReference>
<evidence type="ECO:0000256" key="7">
    <source>
        <dbReference type="SAM" id="MobiDB-lite"/>
    </source>
</evidence>
<evidence type="ECO:0000256" key="4">
    <source>
        <dbReference type="ARBA" id="ARBA00022927"/>
    </source>
</evidence>
<dbReference type="OrthoDB" id="10254310at2759"/>
<dbReference type="GO" id="GO:0016192">
    <property type="term" value="P:vesicle-mediated transport"/>
    <property type="evidence" value="ECO:0007669"/>
    <property type="project" value="InterPro"/>
</dbReference>
<dbReference type="GeneID" id="34521071"/>
<feature type="region of interest" description="Disordered" evidence="7">
    <location>
        <begin position="577"/>
        <end position="681"/>
    </location>
</feature>
<dbReference type="GO" id="GO:0006886">
    <property type="term" value="P:intracellular protein transport"/>
    <property type="evidence" value="ECO:0007669"/>
    <property type="project" value="InterPro"/>
</dbReference>
<dbReference type="Gene3D" id="1.25.10.10">
    <property type="entry name" value="Leucine-rich Repeat Variant"/>
    <property type="match status" value="1"/>
</dbReference>
<dbReference type="InterPro" id="IPR016024">
    <property type="entry name" value="ARM-type_fold"/>
</dbReference>
<dbReference type="GO" id="GO:0030122">
    <property type="term" value="C:AP-2 adaptor complex"/>
    <property type="evidence" value="ECO:0007669"/>
    <property type="project" value="EnsemblFungi"/>
</dbReference>
<dbReference type="GO" id="GO:0030276">
    <property type="term" value="F:clathrin binding"/>
    <property type="evidence" value="ECO:0007669"/>
    <property type="project" value="InterPro"/>
</dbReference>
<comment type="subcellular location">
    <subcellularLocation>
        <location evidence="1">Endomembrane system</location>
    </subcellularLocation>
</comment>
<feature type="compositionally biased region" description="Basic and acidic residues" evidence="7">
    <location>
        <begin position="594"/>
        <end position="608"/>
    </location>
</feature>
<name>W6MWN8_9ASCO</name>
<dbReference type="InterPro" id="IPR016342">
    <property type="entry name" value="AP_complex_bsu_1_2_4"/>
</dbReference>
<evidence type="ECO:0000313" key="10">
    <source>
        <dbReference type="Proteomes" id="UP000019384"/>
    </source>
</evidence>
<evidence type="ECO:0000256" key="3">
    <source>
        <dbReference type="ARBA" id="ARBA00022448"/>
    </source>
</evidence>
<keyword evidence="5 6" id="KW-0472">Membrane</keyword>
<dbReference type="PANTHER" id="PTHR11134">
    <property type="entry name" value="ADAPTOR COMPLEX SUBUNIT BETA FAMILY MEMBER"/>
    <property type="match status" value="1"/>
</dbReference>
<evidence type="ECO:0000256" key="5">
    <source>
        <dbReference type="ARBA" id="ARBA00023136"/>
    </source>
</evidence>
<keyword evidence="4 6" id="KW-0653">Protein transport</keyword>
<dbReference type="Pfam" id="PF01602">
    <property type="entry name" value="Adaptin_N"/>
    <property type="match status" value="1"/>
</dbReference>
<accession>W6MWN8</accession>
<evidence type="ECO:0000313" key="9">
    <source>
        <dbReference type="EMBL" id="CDK27690.1"/>
    </source>
</evidence>
<feature type="domain" description="Clathrin/coatomer adaptor adaptin-like N-terminal" evidence="8">
    <location>
        <begin position="3"/>
        <end position="495"/>
    </location>
</feature>
<gene>
    <name evidence="9" type="ORF">KUCA_T00003669001</name>
</gene>
<dbReference type="GO" id="GO:0032153">
    <property type="term" value="C:cell division site"/>
    <property type="evidence" value="ECO:0007669"/>
    <property type="project" value="EnsemblFungi"/>
</dbReference>
<reference evidence="9" key="2">
    <citation type="submission" date="2014-02" db="EMBL/GenBank/DDBJ databases">
        <title>Complete DNA sequence of /Kuraishia capsulata/ illustrates novel genomic features among budding yeasts (/Saccharomycotina/).</title>
        <authorList>
            <person name="Morales L."/>
            <person name="Noel B."/>
            <person name="Porcel B."/>
            <person name="Marcet-Houben M."/>
            <person name="Hullo M-F."/>
            <person name="Sacerdot C."/>
            <person name="Tekaia F."/>
            <person name="Leh-Louis V."/>
            <person name="Despons L."/>
            <person name="Khanna V."/>
            <person name="Aury J-M."/>
            <person name="Barbe V."/>
            <person name="Couloux A."/>
            <person name="Labadie K."/>
            <person name="Pelletier E."/>
            <person name="Souciet J-L."/>
            <person name="Boekhout T."/>
            <person name="Gabaldon T."/>
            <person name="Wincker P."/>
            <person name="Dujon B."/>
        </authorList>
    </citation>
    <scope>NUCLEOTIDE SEQUENCE</scope>
    <source>
        <strain evidence="9">CBS 1993</strain>
    </source>
</reference>
<evidence type="ECO:0000256" key="1">
    <source>
        <dbReference type="ARBA" id="ARBA00004308"/>
    </source>
</evidence>